<accession>A0ABW3EMY2</accession>
<dbReference type="Pfam" id="PF13569">
    <property type="entry name" value="DUF4132"/>
    <property type="match status" value="1"/>
</dbReference>
<comment type="caution">
    <text evidence="3">The sequence shown here is derived from an EMBL/GenBank/DDBJ whole genome shotgun (WGS) entry which is preliminary data.</text>
</comment>
<feature type="domain" description="DUF4132" evidence="2">
    <location>
        <begin position="478"/>
        <end position="654"/>
    </location>
</feature>
<proteinExistence type="predicted"/>
<feature type="compositionally biased region" description="Low complexity" evidence="1">
    <location>
        <begin position="22"/>
        <end position="32"/>
    </location>
</feature>
<evidence type="ECO:0000259" key="2">
    <source>
        <dbReference type="Pfam" id="PF13569"/>
    </source>
</evidence>
<evidence type="ECO:0000313" key="3">
    <source>
        <dbReference type="EMBL" id="MFD0901713.1"/>
    </source>
</evidence>
<name>A0ABW3EMY2_9ACTN</name>
<protein>
    <submittedName>
        <fullName evidence="3">DUF4132 domain-containing protein</fullName>
    </submittedName>
</protein>
<evidence type="ECO:0000313" key="4">
    <source>
        <dbReference type="Proteomes" id="UP001596972"/>
    </source>
</evidence>
<dbReference type="EMBL" id="JBHTJA010000024">
    <property type="protein sequence ID" value="MFD0901713.1"/>
    <property type="molecule type" value="Genomic_DNA"/>
</dbReference>
<evidence type="ECO:0000256" key="1">
    <source>
        <dbReference type="SAM" id="MobiDB-lite"/>
    </source>
</evidence>
<sequence>MPETPRVPEAPTGAVPPLLSTPPWTRPRAPRAAEPIVVQGLRKPKTPAAESWPPGLREEFAAVSDTWRRNEAPVPDDVDWAWIAEYFRSGAALRDGRGGMRGARYRWLVLDGPDDLARELLADTRYFGDWAGWVYVTPLKRFAARHGLAARPLILHAAKAHLSCAQALVPFVDDATAQFMIKGMGKSGVESASRAWFAWHGPAAAPFVVAEALRKPGPKRTYAEHGIAIIVREHGGACVLDAARRYGDAAVAAMEALGLDPLDRYPDPLPEPDEEHVRARYPQVLLRGREQALPVWATRNLVTMLRISSIEDPYAGCEPVFEHLDPDSLAELAWAVYQDGHVRDDWASPGAKYALRRLGNAETAARLATVMGRWSRNRVWTGGLGALDVLTGIDSPDTLRHLDRLARKAADAKRMREHARWRLNAVARERGLTPEQLADRLVPGFGLDSGGLTLDYGRRRFRVGFDERLRPFVLDESGKRRAALPKPGVKDDPELAPASYKRFADLKKEVRAVAADQVARLEQAMVAGRSWAPAEFREVLAEHPLMRHIARRLVWSAGGEPFRIAEDGTFADVRDDAFALPEGAAVSLPHPLLIEDRAAWAEVFADYEILQPFPQLGRPVHRLTDDERASTRLGRFSGGTAHFGRILGLTSRGWELGETEDGGFRRQVIRTAPGGRRVMAFFTPGIRVLAPEEYAEQEFGDVIVLSSGTTTPWRDLDPVTASEVLNDLTRLTS</sequence>
<dbReference type="RefSeq" id="WP_378298921.1">
    <property type="nucleotide sequence ID" value="NZ_JBHTJA010000024.1"/>
</dbReference>
<feature type="region of interest" description="Disordered" evidence="1">
    <location>
        <begin position="1"/>
        <end position="32"/>
    </location>
</feature>
<dbReference type="Proteomes" id="UP001596972">
    <property type="component" value="Unassembled WGS sequence"/>
</dbReference>
<dbReference type="InterPro" id="IPR025406">
    <property type="entry name" value="DUF4132"/>
</dbReference>
<organism evidence="3 4">
    <name type="scientific">Actinomadura sediminis</name>
    <dbReference type="NCBI Taxonomy" id="1038904"/>
    <lineage>
        <taxon>Bacteria</taxon>
        <taxon>Bacillati</taxon>
        <taxon>Actinomycetota</taxon>
        <taxon>Actinomycetes</taxon>
        <taxon>Streptosporangiales</taxon>
        <taxon>Thermomonosporaceae</taxon>
        <taxon>Actinomadura</taxon>
    </lineage>
</organism>
<keyword evidence="4" id="KW-1185">Reference proteome</keyword>
<reference evidence="4" key="1">
    <citation type="journal article" date="2019" name="Int. J. Syst. Evol. Microbiol.">
        <title>The Global Catalogue of Microorganisms (GCM) 10K type strain sequencing project: providing services to taxonomists for standard genome sequencing and annotation.</title>
        <authorList>
            <consortium name="The Broad Institute Genomics Platform"/>
            <consortium name="The Broad Institute Genome Sequencing Center for Infectious Disease"/>
            <person name="Wu L."/>
            <person name="Ma J."/>
        </authorList>
    </citation>
    <scope>NUCLEOTIDE SEQUENCE [LARGE SCALE GENOMIC DNA]</scope>
    <source>
        <strain evidence="4">JCM 31202</strain>
    </source>
</reference>
<gene>
    <name evidence="3" type="ORF">ACFQ11_15035</name>
</gene>